<dbReference type="EMBL" id="CP010028">
    <property type="protein sequence ID" value="AIZ46153.1"/>
    <property type="molecule type" value="Genomic_DNA"/>
</dbReference>
<accession>A0A0A7KNB7</accession>
<dbReference type="Pfam" id="PF08819">
    <property type="entry name" value="DUF1802"/>
    <property type="match status" value="1"/>
</dbReference>
<evidence type="ECO:0008006" key="3">
    <source>
        <dbReference type="Google" id="ProtNLM"/>
    </source>
</evidence>
<dbReference type="AlphaFoldDB" id="A0A0A7KNB7"/>
<dbReference type="Proteomes" id="UP000030634">
    <property type="component" value="Chromosome"/>
</dbReference>
<dbReference type="KEGG" id="dsw:QR90_15455"/>
<evidence type="ECO:0000313" key="2">
    <source>
        <dbReference type="Proteomes" id="UP000030634"/>
    </source>
</evidence>
<dbReference type="RefSeq" id="WP_039685875.1">
    <property type="nucleotide sequence ID" value="NZ_CP010028.1"/>
</dbReference>
<organism evidence="1 2">
    <name type="scientific">Deinococcus radiopugnans</name>
    <dbReference type="NCBI Taxonomy" id="57497"/>
    <lineage>
        <taxon>Bacteria</taxon>
        <taxon>Thermotogati</taxon>
        <taxon>Deinococcota</taxon>
        <taxon>Deinococci</taxon>
        <taxon>Deinococcales</taxon>
        <taxon>Deinococcaceae</taxon>
        <taxon>Deinococcus</taxon>
    </lineage>
</organism>
<evidence type="ECO:0000313" key="1">
    <source>
        <dbReference type="EMBL" id="AIZ46153.1"/>
    </source>
</evidence>
<gene>
    <name evidence="1" type="ORF">QR90_15455</name>
</gene>
<protein>
    <recommendedName>
        <fullName evidence="3">DUF1802 family protein</fullName>
    </recommendedName>
</protein>
<sequence>MTLSRPPALSALKEWDAQCQLLTLGRVSLLLRKGGILETHDGFEVEHRRFLLYPTFLHQNPQELQPQYQPLLRPDPAPGQIVLPALAEVVAVHKVESLEAALRLEPLQALTAGAIERRFHYRNRPWIHALLLRVRPLVTPLTLEETPDLLGCVSWVPLGDAAAQAGVAAVGEAELHDRQDELERLLTA</sequence>
<proteinExistence type="predicted"/>
<dbReference type="InterPro" id="IPR008307">
    <property type="entry name" value="UCP018957"/>
</dbReference>
<reference evidence="2" key="1">
    <citation type="submission" date="2014-11" db="EMBL/GenBank/DDBJ databases">
        <title>Hymenobacter sp. DG25B genome submission.</title>
        <authorList>
            <person name="Jung H.-Y."/>
            <person name="Kim M.K."/>
            <person name="Srinivasan S."/>
            <person name="Lim S."/>
        </authorList>
    </citation>
    <scope>NUCLEOTIDE SEQUENCE [LARGE SCALE GENOMIC DNA]</scope>
    <source>
        <strain evidence="2">DY59</strain>
    </source>
</reference>
<name>A0A0A7KNB7_9DEIO</name>
<dbReference type="HOGENOM" id="CLU_085858_3_0_0"/>
<dbReference type="PIRSF" id="PIRSF018957">
    <property type="entry name" value="UCP018957"/>
    <property type="match status" value="1"/>
</dbReference>
<dbReference type="STRING" id="1182571.QR90_15455"/>
<dbReference type="InterPro" id="IPR014923">
    <property type="entry name" value="DUF1802"/>
</dbReference>